<protein>
    <submittedName>
        <fullName evidence="1">Uncharacterized protein</fullName>
    </submittedName>
</protein>
<evidence type="ECO:0000313" key="2">
    <source>
        <dbReference type="Proteomes" id="UP000828390"/>
    </source>
</evidence>
<gene>
    <name evidence="1" type="ORF">DPMN_106433</name>
</gene>
<name>A0A9D4QJZ8_DREPO</name>
<organism evidence="1 2">
    <name type="scientific">Dreissena polymorpha</name>
    <name type="common">Zebra mussel</name>
    <name type="synonym">Mytilus polymorpha</name>
    <dbReference type="NCBI Taxonomy" id="45954"/>
    <lineage>
        <taxon>Eukaryota</taxon>
        <taxon>Metazoa</taxon>
        <taxon>Spiralia</taxon>
        <taxon>Lophotrochozoa</taxon>
        <taxon>Mollusca</taxon>
        <taxon>Bivalvia</taxon>
        <taxon>Autobranchia</taxon>
        <taxon>Heteroconchia</taxon>
        <taxon>Euheterodonta</taxon>
        <taxon>Imparidentia</taxon>
        <taxon>Neoheterodontei</taxon>
        <taxon>Myida</taxon>
        <taxon>Dreissenoidea</taxon>
        <taxon>Dreissenidae</taxon>
        <taxon>Dreissena</taxon>
    </lineage>
</organism>
<comment type="caution">
    <text evidence="1">The sequence shown here is derived from an EMBL/GenBank/DDBJ whole genome shotgun (WGS) entry which is preliminary data.</text>
</comment>
<accession>A0A9D4QJZ8</accession>
<reference evidence="1" key="1">
    <citation type="journal article" date="2019" name="bioRxiv">
        <title>The Genome of the Zebra Mussel, Dreissena polymorpha: A Resource for Invasive Species Research.</title>
        <authorList>
            <person name="McCartney M.A."/>
            <person name="Auch B."/>
            <person name="Kono T."/>
            <person name="Mallez S."/>
            <person name="Zhang Y."/>
            <person name="Obille A."/>
            <person name="Becker A."/>
            <person name="Abrahante J.E."/>
            <person name="Garbe J."/>
            <person name="Badalamenti J.P."/>
            <person name="Herman A."/>
            <person name="Mangelson H."/>
            <person name="Liachko I."/>
            <person name="Sullivan S."/>
            <person name="Sone E.D."/>
            <person name="Koren S."/>
            <person name="Silverstein K.A.T."/>
            <person name="Beckman K.B."/>
            <person name="Gohl D.M."/>
        </authorList>
    </citation>
    <scope>NUCLEOTIDE SEQUENCE</scope>
    <source>
        <strain evidence="1">Duluth1</strain>
        <tissue evidence="1">Whole animal</tissue>
    </source>
</reference>
<reference evidence="1" key="2">
    <citation type="submission" date="2020-11" db="EMBL/GenBank/DDBJ databases">
        <authorList>
            <person name="McCartney M.A."/>
            <person name="Auch B."/>
            <person name="Kono T."/>
            <person name="Mallez S."/>
            <person name="Becker A."/>
            <person name="Gohl D.M."/>
            <person name="Silverstein K.A.T."/>
            <person name="Koren S."/>
            <person name="Bechman K.B."/>
            <person name="Herman A."/>
            <person name="Abrahante J.E."/>
            <person name="Garbe J."/>
        </authorList>
    </citation>
    <scope>NUCLEOTIDE SEQUENCE</scope>
    <source>
        <strain evidence="1">Duluth1</strain>
        <tissue evidence="1">Whole animal</tissue>
    </source>
</reference>
<evidence type="ECO:0000313" key="1">
    <source>
        <dbReference type="EMBL" id="KAH3833132.1"/>
    </source>
</evidence>
<sequence>MRKNYRKANYDELKKELDEFNWDVLLNNSNENSVNSMWEKVKQKITDMEERHVPTYKISNKNSKVPLSKEIVELIKEKSRLSKKFGQTKEPAIRTKYKRVRHKITKLVRLARKDYEENLAKEAKTNPNKSGNT</sequence>
<proteinExistence type="predicted"/>
<dbReference type="EMBL" id="JAIWYP010000004">
    <property type="protein sequence ID" value="KAH3833132.1"/>
    <property type="molecule type" value="Genomic_DNA"/>
</dbReference>
<keyword evidence="2" id="KW-1185">Reference proteome</keyword>
<dbReference type="AlphaFoldDB" id="A0A9D4QJZ8"/>
<dbReference type="Proteomes" id="UP000828390">
    <property type="component" value="Unassembled WGS sequence"/>
</dbReference>